<proteinExistence type="evidence at transcript level"/>
<evidence type="ECO:0008006" key="2">
    <source>
        <dbReference type="Google" id="ProtNLM"/>
    </source>
</evidence>
<evidence type="ECO:0000313" key="1">
    <source>
        <dbReference type="EMBL" id="JAT91690.1"/>
    </source>
</evidence>
<dbReference type="EMBL" id="GFAC01007498">
    <property type="protein sequence ID" value="JAT91690.1"/>
    <property type="molecule type" value="mRNA"/>
</dbReference>
<accession>A0A1E1WXC7</accession>
<organism evidence="1">
    <name type="scientific">Amblyomma aureolatum</name>
    <dbReference type="NCBI Taxonomy" id="187763"/>
    <lineage>
        <taxon>Eukaryota</taxon>
        <taxon>Metazoa</taxon>
        <taxon>Ecdysozoa</taxon>
        <taxon>Arthropoda</taxon>
        <taxon>Chelicerata</taxon>
        <taxon>Arachnida</taxon>
        <taxon>Acari</taxon>
        <taxon>Parasitiformes</taxon>
        <taxon>Ixodida</taxon>
        <taxon>Ixodoidea</taxon>
        <taxon>Ixodidae</taxon>
        <taxon>Amblyomminae</taxon>
        <taxon>Amblyomma</taxon>
    </lineage>
</organism>
<name>A0A1E1WXC7_9ACAR</name>
<sequence length="151" mass="16772">ARLIYYTAGYVARKCVLSLNCTVCKEILLVEPAAAAASDRLPSSFTQQCDWGGLLYPSKVLYNFMLALENIFTKCFSVTELHANSICDVVSQVKANFLNCNGVGCEQHKEQVSVKIVSFYVLTCLHFLVKGLNSSNATKRQRAKHLKLSRS</sequence>
<feature type="non-terminal residue" evidence="1">
    <location>
        <position position="151"/>
    </location>
</feature>
<dbReference type="AlphaFoldDB" id="A0A1E1WXC7"/>
<feature type="non-terminal residue" evidence="1">
    <location>
        <position position="1"/>
    </location>
</feature>
<protein>
    <recommendedName>
        <fullName evidence="2">Transposable element</fullName>
    </recommendedName>
</protein>
<reference evidence="1" key="1">
    <citation type="journal article" date="2017" name="Front. Cell. Infect. Microbiol.">
        <title>The Distinct Transcriptional Response of the Midgut of Amblyomma sculptum and Amblyomma aureolatum Ticks to Rickettsia rickettsii Correlates to Their Differences in Susceptibility to Infection.</title>
        <authorList>
            <person name="Martins L.A."/>
            <person name="Galletti M.F.B.M."/>
            <person name="Ribeiro J.M."/>
            <person name="Fujita A."/>
            <person name="Costa F.B."/>
            <person name="Labruna M.B."/>
            <person name="Daffre S."/>
            <person name="Fogaca A.C."/>
        </authorList>
    </citation>
    <scope>NUCLEOTIDE SEQUENCE</scope>
</reference>